<sequence length="144" mass="16173">MKDFSSVRTTMFRKISTVYFLALVLFVVLIEHGSGTKMLQQPGGGSGAAASASSTSQKRSNEMTPIEAMSMCNESFRTTEEYLDQLNKTGSFPDETDKTPMCFIKCYLEKMNILSDEGDINDVKIFEMFPSMNSDTIDDCKKRR</sequence>
<reference evidence="7" key="3">
    <citation type="submission" date="2020-05" db="UniProtKB">
        <authorList>
            <consortium name="EnsemblMetazoa"/>
        </authorList>
    </citation>
    <scope>IDENTIFICATION</scope>
    <source>
        <strain evidence="7">Jacobina</strain>
    </source>
</reference>
<evidence type="ECO:0000256" key="3">
    <source>
        <dbReference type="ARBA" id="ARBA00022525"/>
    </source>
</evidence>
<reference evidence="8" key="1">
    <citation type="submission" date="2012-05" db="EMBL/GenBank/DDBJ databases">
        <title>Whole Genome Assembly of Lutzomyia longipalpis.</title>
        <authorList>
            <person name="Richards S."/>
            <person name="Qu C."/>
            <person name="Dillon R."/>
            <person name="Worley K."/>
            <person name="Scherer S."/>
            <person name="Batterton M."/>
            <person name="Taylor A."/>
            <person name="Hawes A."/>
            <person name="Hernandez B."/>
            <person name="Kovar C."/>
            <person name="Mandapat C."/>
            <person name="Pham C."/>
            <person name="Qu C."/>
            <person name="Jing C."/>
            <person name="Bess C."/>
            <person name="Bandaranaike D."/>
            <person name="Ngo D."/>
            <person name="Ongeri F."/>
            <person name="Arias F."/>
            <person name="Lara F."/>
            <person name="Weissenberger G."/>
            <person name="Kamau G."/>
            <person name="Han H."/>
            <person name="Shen H."/>
            <person name="Dinh H."/>
            <person name="Khalil I."/>
            <person name="Jones J."/>
            <person name="Shafer J."/>
            <person name="Jayaseelan J."/>
            <person name="Quiroz J."/>
            <person name="Blankenburg K."/>
            <person name="Nguyen L."/>
            <person name="Jackson L."/>
            <person name="Francisco L."/>
            <person name="Tang L.-Y."/>
            <person name="Pu L.-L."/>
            <person name="Perales L."/>
            <person name="Lorensuhewa L."/>
            <person name="Munidasa M."/>
            <person name="Coyle M."/>
            <person name="Taylor M."/>
            <person name="Puazo M."/>
            <person name="Firestine M."/>
            <person name="Scheel M."/>
            <person name="Javaid M."/>
            <person name="Wang M."/>
            <person name="Li M."/>
            <person name="Tabassum N."/>
            <person name="Saada N."/>
            <person name="Osuji N."/>
            <person name="Aqrawi P."/>
            <person name="Fu Q."/>
            <person name="Thornton R."/>
            <person name="Raj R."/>
            <person name="Goodspeed R."/>
            <person name="Mata R."/>
            <person name="Najjar R."/>
            <person name="Gubbala S."/>
            <person name="Lee S."/>
            <person name="Denson S."/>
            <person name="Patil S."/>
            <person name="Macmil S."/>
            <person name="Qi S."/>
            <person name="Matskevitch T."/>
            <person name="Palculict T."/>
            <person name="Mathew T."/>
            <person name="Vee V."/>
            <person name="Velamala V."/>
            <person name="Korchina V."/>
            <person name="Cai W."/>
            <person name="Liu W."/>
            <person name="Dai W."/>
            <person name="Zou X."/>
            <person name="Zhu Y."/>
            <person name="Zhang Y."/>
            <person name="Wu Y.-Q."/>
            <person name="Xin Y."/>
            <person name="Nazarath L."/>
            <person name="Kovar C."/>
            <person name="Han Y."/>
            <person name="Muzny D."/>
            <person name="Gibbs R."/>
        </authorList>
    </citation>
    <scope>NUCLEOTIDE SEQUENCE [LARGE SCALE GENOMIC DNA]</scope>
    <source>
        <strain evidence="8">Jacobina</strain>
    </source>
</reference>
<keyword evidence="3" id="KW-0964">Secreted</keyword>
<reference evidence="6" key="2">
    <citation type="journal article" date="2020" name="BMC">
        <title>Leishmania infection induces a limited differential gene expression in the sand fly midgut.</title>
        <authorList>
            <person name="Coutinho-Abreu I.V."/>
            <person name="Serafim T.D."/>
            <person name="Meneses C."/>
            <person name="Kamhawi S."/>
            <person name="Oliveira F."/>
            <person name="Valenzuela J.G."/>
        </authorList>
    </citation>
    <scope>NUCLEOTIDE SEQUENCE</scope>
    <source>
        <strain evidence="6">Jacobina</strain>
        <tissue evidence="6">Midgut</tissue>
    </source>
</reference>
<dbReference type="Gene3D" id="1.10.238.20">
    <property type="entry name" value="Pheromone/general odorant binding protein domain"/>
    <property type="match status" value="1"/>
</dbReference>
<evidence type="ECO:0000313" key="7">
    <source>
        <dbReference type="EnsemblMetazoa" id="LLOJ005102-PA"/>
    </source>
</evidence>
<dbReference type="GO" id="GO:0005549">
    <property type="term" value="F:odorant binding"/>
    <property type="evidence" value="ECO:0007669"/>
    <property type="project" value="InterPro"/>
</dbReference>
<dbReference type="EnsemblMetazoa" id="LLOJ005102-RA">
    <property type="protein sequence ID" value="LLOJ005102-PA"/>
    <property type="gene ID" value="LLOJ005102"/>
</dbReference>
<dbReference type="GO" id="GO:0005576">
    <property type="term" value="C:extracellular region"/>
    <property type="evidence" value="ECO:0007669"/>
    <property type="project" value="UniProtKB-SubCell"/>
</dbReference>
<dbReference type="VEuPathDB" id="VectorBase:LLONM1_010052"/>
<dbReference type="EMBL" id="GITU01006295">
    <property type="protein sequence ID" value="MBC1174998.1"/>
    <property type="molecule type" value="Transcribed_RNA"/>
</dbReference>
<dbReference type="CDD" id="cd23992">
    <property type="entry name" value="PBP_GOBP"/>
    <property type="match status" value="1"/>
</dbReference>
<dbReference type="Proteomes" id="UP000092461">
    <property type="component" value="Unassembled WGS sequence"/>
</dbReference>
<dbReference type="EMBL" id="AJWK01016187">
    <property type="status" value="NOT_ANNOTATED_CDS"/>
    <property type="molecule type" value="Genomic_DNA"/>
</dbReference>
<accession>A0A1B0CKG5</accession>
<dbReference type="InterPro" id="IPR006170">
    <property type="entry name" value="PBP/GOBP"/>
</dbReference>
<dbReference type="AlphaFoldDB" id="A0A1B0CKG5"/>
<evidence type="ECO:0000256" key="4">
    <source>
        <dbReference type="ARBA" id="ARBA00022656"/>
    </source>
</evidence>
<comment type="similarity">
    <text evidence="2">Belongs to the PBP/GOBP family.</text>
</comment>
<evidence type="ECO:0000313" key="6">
    <source>
        <dbReference type="EMBL" id="MBC1174998.1"/>
    </source>
</evidence>
<evidence type="ECO:0000313" key="8">
    <source>
        <dbReference type="Proteomes" id="UP000092461"/>
    </source>
</evidence>
<dbReference type="SUPFAM" id="SSF47565">
    <property type="entry name" value="Insect pheromone/odorant-binding proteins"/>
    <property type="match status" value="1"/>
</dbReference>
<organism evidence="7 8">
    <name type="scientific">Lutzomyia longipalpis</name>
    <name type="common">Sand fly</name>
    <dbReference type="NCBI Taxonomy" id="7200"/>
    <lineage>
        <taxon>Eukaryota</taxon>
        <taxon>Metazoa</taxon>
        <taxon>Ecdysozoa</taxon>
        <taxon>Arthropoda</taxon>
        <taxon>Hexapoda</taxon>
        <taxon>Insecta</taxon>
        <taxon>Pterygota</taxon>
        <taxon>Neoptera</taxon>
        <taxon>Endopterygota</taxon>
        <taxon>Diptera</taxon>
        <taxon>Nematocera</taxon>
        <taxon>Psychodoidea</taxon>
        <taxon>Psychodidae</taxon>
        <taxon>Lutzomyia</taxon>
        <taxon>Lutzomyia</taxon>
    </lineage>
</organism>
<dbReference type="VEuPathDB" id="VectorBase:LLOJ005102"/>
<evidence type="ECO:0000256" key="5">
    <source>
        <dbReference type="SAM" id="MobiDB-lite"/>
    </source>
</evidence>
<protein>
    <submittedName>
        <fullName evidence="6">Putative odorant binding protein obp16</fullName>
    </submittedName>
</protein>
<name>A0A1B0CKG5_LUTLO</name>
<comment type="subcellular location">
    <subcellularLocation>
        <location evidence="1">Secreted</location>
    </subcellularLocation>
</comment>
<evidence type="ECO:0000256" key="2">
    <source>
        <dbReference type="ARBA" id="ARBA00008098"/>
    </source>
</evidence>
<dbReference type="InterPro" id="IPR036728">
    <property type="entry name" value="PBP_GOBP_sf"/>
</dbReference>
<keyword evidence="8" id="KW-1185">Reference proteome</keyword>
<keyword evidence="4" id="KW-0800">Toxin</keyword>
<evidence type="ECO:0000256" key="1">
    <source>
        <dbReference type="ARBA" id="ARBA00004613"/>
    </source>
</evidence>
<dbReference type="Pfam" id="PF01395">
    <property type="entry name" value="PBP_GOBP"/>
    <property type="match status" value="1"/>
</dbReference>
<feature type="region of interest" description="Disordered" evidence="5">
    <location>
        <begin position="40"/>
        <end position="64"/>
    </location>
</feature>
<dbReference type="GO" id="GO:0090729">
    <property type="term" value="F:toxin activity"/>
    <property type="evidence" value="ECO:0007669"/>
    <property type="project" value="UniProtKB-KW"/>
</dbReference>
<proteinExistence type="inferred from homology"/>